<name>A0A1Q2LJ86_9HELI</name>
<keyword evidence="1" id="KW-1133">Transmembrane helix</keyword>
<sequence>MPLPFLAAIPALIAAASTTTLVVGGAVAAVAVVATIGAFLNAVKKLIRKYGGKKAVVNKIKRNLNNKAYNDVDIGIYDDYDNYLGIAEIQVSRDVDVRRGEVIYS</sequence>
<organism evidence="2 3">
    <name type="scientific">Helicobacter bilis</name>
    <dbReference type="NCBI Taxonomy" id="37372"/>
    <lineage>
        <taxon>Bacteria</taxon>
        <taxon>Pseudomonadati</taxon>
        <taxon>Campylobacterota</taxon>
        <taxon>Epsilonproteobacteria</taxon>
        <taxon>Campylobacterales</taxon>
        <taxon>Helicobacteraceae</taxon>
        <taxon>Helicobacter</taxon>
    </lineage>
</organism>
<dbReference type="EMBL" id="CP019645">
    <property type="protein sequence ID" value="AQQ60518.1"/>
    <property type="molecule type" value="Genomic_DNA"/>
</dbReference>
<proteinExistence type="predicted"/>
<dbReference type="Proteomes" id="UP000188298">
    <property type="component" value="Chromosome"/>
</dbReference>
<gene>
    <name evidence="2" type="ORF">XJ32_11010</name>
</gene>
<reference evidence="2 3" key="1">
    <citation type="submission" date="2017-02" db="EMBL/GenBank/DDBJ databases">
        <title>Whole genome sequencing of Helicobacter bilis strain AAQJH.</title>
        <authorList>
            <person name="Conlan S."/>
            <person name="Thomas P.J."/>
            <person name="Mullikin J."/>
            <person name="Palmore T.N."/>
            <person name="Frank K.M."/>
            <person name="Segre J.A."/>
        </authorList>
    </citation>
    <scope>NUCLEOTIDE SEQUENCE [LARGE SCALE GENOMIC DNA]</scope>
    <source>
        <strain evidence="2 3">AAQJH</strain>
    </source>
</reference>
<keyword evidence="1" id="KW-0472">Membrane</keyword>
<protein>
    <submittedName>
        <fullName evidence="2">Uncharacterized protein</fullName>
    </submittedName>
</protein>
<evidence type="ECO:0000256" key="1">
    <source>
        <dbReference type="SAM" id="Phobius"/>
    </source>
</evidence>
<keyword evidence="1" id="KW-0812">Transmembrane</keyword>
<dbReference type="KEGG" id="hbl:XJ32_11010"/>
<evidence type="ECO:0000313" key="3">
    <source>
        <dbReference type="Proteomes" id="UP000188298"/>
    </source>
</evidence>
<dbReference type="AlphaFoldDB" id="A0A1Q2LJ86"/>
<accession>A0A1Q2LJ86</accession>
<dbReference type="RefSeq" id="WP_020996002.1">
    <property type="nucleotide sequence ID" value="NZ_CABKOK010000009.1"/>
</dbReference>
<feature type="transmembrane region" description="Helical" evidence="1">
    <location>
        <begin position="26"/>
        <end position="43"/>
    </location>
</feature>
<evidence type="ECO:0000313" key="2">
    <source>
        <dbReference type="EMBL" id="AQQ60518.1"/>
    </source>
</evidence>